<evidence type="ECO:0000256" key="2">
    <source>
        <dbReference type="SAM" id="SignalP"/>
    </source>
</evidence>
<feature type="domain" description="EF-hand" evidence="3">
    <location>
        <begin position="131"/>
        <end position="151"/>
    </location>
</feature>
<feature type="signal peptide" evidence="2">
    <location>
        <begin position="1"/>
        <end position="22"/>
    </location>
</feature>
<keyword evidence="5" id="KW-1185">Reference proteome</keyword>
<sequence>MKRLHLLIGLPAALAAAAPALAQEAAPPAKEGRQQGPQQPLATIIVEPVAMMIAAFDADGDTRVTRAEFDAGLRASFDAFDAGGRGSIGYIGFSDWALRYLGDRNALPGPFEIDTDGDNRITFAELADRFAAYFTRFDTDKDGAIVRAELVTLRGPGIGARPEGGKERRGGGDRPRRELQPTR</sequence>
<gene>
    <name evidence="4" type="ORF">ACFQ1E_10705</name>
</gene>
<evidence type="ECO:0000313" key="5">
    <source>
        <dbReference type="Proteomes" id="UP001596977"/>
    </source>
</evidence>
<evidence type="ECO:0000256" key="1">
    <source>
        <dbReference type="SAM" id="MobiDB-lite"/>
    </source>
</evidence>
<feature type="region of interest" description="Disordered" evidence="1">
    <location>
        <begin position="155"/>
        <end position="183"/>
    </location>
</feature>
<dbReference type="RefSeq" id="WP_264944087.1">
    <property type="nucleotide sequence ID" value="NZ_JAPDRA010000004.1"/>
</dbReference>
<dbReference type="SUPFAM" id="SSF47473">
    <property type="entry name" value="EF-hand"/>
    <property type="match status" value="1"/>
</dbReference>
<dbReference type="Pfam" id="PF13202">
    <property type="entry name" value="EF-hand_5"/>
    <property type="match status" value="2"/>
</dbReference>
<reference evidence="5" key="1">
    <citation type="journal article" date="2019" name="Int. J. Syst. Evol. Microbiol.">
        <title>The Global Catalogue of Microorganisms (GCM) 10K type strain sequencing project: providing services to taxonomists for standard genome sequencing and annotation.</title>
        <authorList>
            <consortium name="The Broad Institute Genomics Platform"/>
            <consortium name="The Broad Institute Genome Sequencing Center for Infectious Disease"/>
            <person name="Wu L."/>
            <person name="Ma J."/>
        </authorList>
    </citation>
    <scope>NUCLEOTIDE SEQUENCE [LARGE SCALE GENOMIC DNA]</scope>
    <source>
        <strain evidence="5">CCUG 62982</strain>
    </source>
</reference>
<protein>
    <submittedName>
        <fullName evidence="4">EF-hand domain-containing protein</fullName>
    </submittedName>
</protein>
<dbReference type="InterPro" id="IPR018247">
    <property type="entry name" value="EF_Hand_1_Ca_BS"/>
</dbReference>
<name>A0ABW3H603_9SPHN</name>
<keyword evidence="2" id="KW-0732">Signal</keyword>
<dbReference type="InterPro" id="IPR011992">
    <property type="entry name" value="EF-hand-dom_pair"/>
</dbReference>
<accession>A0ABW3H603</accession>
<feature type="domain" description="EF-hand" evidence="3">
    <location>
        <begin position="112"/>
        <end position="127"/>
    </location>
</feature>
<dbReference type="InterPro" id="IPR002048">
    <property type="entry name" value="EF_hand_dom"/>
</dbReference>
<organism evidence="4 5">
    <name type="scientific">Sphingomonas canadensis</name>
    <dbReference type="NCBI Taxonomy" id="1219257"/>
    <lineage>
        <taxon>Bacteria</taxon>
        <taxon>Pseudomonadati</taxon>
        <taxon>Pseudomonadota</taxon>
        <taxon>Alphaproteobacteria</taxon>
        <taxon>Sphingomonadales</taxon>
        <taxon>Sphingomonadaceae</taxon>
        <taxon>Sphingomonas</taxon>
    </lineage>
</organism>
<evidence type="ECO:0000313" key="4">
    <source>
        <dbReference type="EMBL" id="MFD0946808.1"/>
    </source>
</evidence>
<comment type="caution">
    <text evidence="4">The sequence shown here is derived from an EMBL/GenBank/DDBJ whole genome shotgun (WGS) entry which is preliminary data.</text>
</comment>
<dbReference type="PROSITE" id="PS00018">
    <property type="entry name" value="EF_HAND_1"/>
    <property type="match status" value="1"/>
</dbReference>
<dbReference type="Gene3D" id="1.10.238.10">
    <property type="entry name" value="EF-hand"/>
    <property type="match status" value="2"/>
</dbReference>
<feature type="compositionally biased region" description="Basic and acidic residues" evidence="1">
    <location>
        <begin position="163"/>
        <end position="183"/>
    </location>
</feature>
<proteinExistence type="predicted"/>
<dbReference type="EMBL" id="JBHTJG010000004">
    <property type="protein sequence ID" value="MFD0946808.1"/>
    <property type="molecule type" value="Genomic_DNA"/>
</dbReference>
<feature type="chain" id="PRO_5045889972" evidence="2">
    <location>
        <begin position="23"/>
        <end position="183"/>
    </location>
</feature>
<evidence type="ECO:0000259" key="3">
    <source>
        <dbReference type="Pfam" id="PF13202"/>
    </source>
</evidence>
<dbReference type="Proteomes" id="UP001596977">
    <property type="component" value="Unassembled WGS sequence"/>
</dbReference>